<feature type="domain" description="C2H2-type" evidence="9">
    <location>
        <begin position="39"/>
        <end position="68"/>
    </location>
</feature>
<feature type="region of interest" description="Disordered" evidence="8">
    <location>
        <begin position="144"/>
        <end position="171"/>
    </location>
</feature>
<proteinExistence type="predicted"/>
<evidence type="ECO:0000256" key="5">
    <source>
        <dbReference type="ARBA" id="ARBA00022833"/>
    </source>
</evidence>
<dbReference type="InterPro" id="IPR036236">
    <property type="entry name" value="Znf_C2H2_sf"/>
</dbReference>
<dbReference type="GO" id="GO:0008270">
    <property type="term" value="F:zinc ion binding"/>
    <property type="evidence" value="ECO:0007669"/>
    <property type="project" value="UniProtKB-KW"/>
</dbReference>
<dbReference type="EnsemblMetazoa" id="BGLB005790-RB">
    <property type="protein sequence ID" value="BGLB005790-PB"/>
    <property type="gene ID" value="BGLB005790"/>
</dbReference>
<accession>A0A2C9JPF9</accession>
<dbReference type="PROSITE" id="PS00028">
    <property type="entry name" value="ZINC_FINGER_C2H2_1"/>
    <property type="match status" value="1"/>
</dbReference>
<evidence type="ECO:0000256" key="7">
    <source>
        <dbReference type="PROSITE-ProRule" id="PRU00042"/>
    </source>
</evidence>
<feature type="compositionally biased region" description="Polar residues" evidence="8">
    <location>
        <begin position="152"/>
        <end position="171"/>
    </location>
</feature>
<keyword evidence="2" id="KW-0479">Metal-binding</keyword>
<reference evidence="10" key="1">
    <citation type="submission" date="2020-05" db="UniProtKB">
        <authorList>
            <consortium name="EnsemblMetazoa"/>
        </authorList>
    </citation>
    <scope>IDENTIFICATION</scope>
    <source>
        <strain evidence="10">BB02</strain>
    </source>
</reference>
<dbReference type="GO" id="GO:0005634">
    <property type="term" value="C:nucleus"/>
    <property type="evidence" value="ECO:0007669"/>
    <property type="project" value="UniProtKB-SubCell"/>
</dbReference>
<sequence length="171" mass="19956">MTSAEHMTWYKKFDGCTKAFSRLENLKIHLRSHTGERPYLCQHHGCQKAFSNSSDRAKHQRTHVDTVRKDIPSMTFFYDIPSMIFFYDIPSMTFFYDISPMIFFYDILLTFLPRHSFFDSSMKKDLVETGDNLNTCLTIQQIRPEGSPMDYNDNSLGRSPHNGATTENIFP</sequence>
<dbReference type="VEuPathDB" id="VectorBase:BGLAX_045340"/>
<feature type="domain" description="C2H2-type" evidence="9">
    <location>
        <begin position="10"/>
        <end position="38"/>
    </location>
</feature>
<keyword evidence="3" id="KW-0677">Repeat</keyword>
<dbReference type="SMART" id="SM00355">
    <property type="entry name" value="ZnF_C2H2"/>
    <property type="match status" value="2"/>
</dbReference>
<evidence type="ECO:0000256" key="4">
    <source>
        <dbReference type="ARBA" id="ARBA00022771"/>
    </source>
</evidence>
<gene>
    <name evidence="10" type="primary">106062305</name>
</gene>
<dbReference type="AlphaFoldDB" id="A0A2C9JPF9"/>
<keyword evidence="5" id="KW-0862">Zinc</keyword>
<dbReference type="SUPFAM" id="SSF57667">
    <property type="entry name" value="beta-beta-alpha zinc fingers"/>
    <property type="match status" value="1"/>
</dbReference>
<dbReference type="FunFam" id="3.30.160.60:FF:000036">
    <property type="entry name" value="GLI family zinc finger 3"/>
    <property type="match status" value="1"/>
</dbReference>
<dbReference type="PANTHER" id="PTHR45718:SF7">
    <property type="entry name" value="C2H2-TYPE DOMAIN-CONTAINING PROTEIN"/>
    <property type="match status" value="1"/>
</dbReference>
<dbReference type="STRING" id="6526.A0A2C9JPF9"/>
<protein>
    <recommendedName>
        <fullName evidence="9">C2H2-type domain-containing protein</fullName>
    </recommendedName>
</protein>
<dbReference type="FunFam" id="3.30.160.60:FF:003185">
    <property type="entry name" value="Lame duck, isoform C"/>
    <property type="match status" value="1"/>
</dbReference>
<dbReference type="Proteomes" id="UP000076420">
    <property type="component" value="Unassembled WGS sequence"/>
</dbReference>
<dbReference type="InterPro" id="IPR013087">
    <property type="entry name" value="Znf_C2H2_type"/>
</dbReference>
<evidence type="ECO:0000256" key="1">
    <source>
        <dbReference type="ARBA" id="ARBA00004123"/>
    </source>
</evidence>
<dbReference type="GO" id="GO:0000981">
    <property type="term" value="F:DNA-binding transcription factor activity, RNA polymerase II-specific"/>
    <property type="evidence" value="ECO:0007669"/>
    <property type="project" value="TreeGrafter"/>
</dbReference>
<evidence type="ECO:0000259" key="9">
    <source>
        <dbReference type="PROSITE" id="PS50157"/>
    </source>
</evidence>
<organism evidence="10 11">
    <name type="scientific">Biomphalaria glabrata</name>
    <name type="common">Bloodfluke planorb</name>
    <name type="synonym">Freshwater snail</name>
    <dbReference type="NCBI Taxonomy" id="6526"/>
    <lineage>
        <taxon>Eukaryota</taxon>
        <taxon>Metazoa</taxon>
        <taxon>Spiralia</taxon>
        <taxon>Lophotrochozoa</taxon>
        <taxon>Mollusca</taxon>
        <taxon>Gastropoda</taxon>
        <taxon>Heterobranchia</taxon>
        <taxon>Euthyneura</taxon>
        <taxon>Panpulmonata</taxon>
        <taxon>Hygrophila</taxon>
        <taxon>Lymnaeoidea</taxon>
        <taxon>Planorbidae</taxon>
        <taxon>Biomphalaria</taxon>
    </lineage>
</organism>
<dbReference type="InterPro" id="IPR043359">
    <property type="entry name" value="GLI-like"/>
</dbReference>
<evidence type="ECO:0000313" key="10">
    <source>
        <dbReference type="EnsemblMetazoa" id="BGLB005790-PB"/>
    </source>
</evidence>
<evidence type="ECO:0000256" key="6">
    <source>
        <dbReference type="ARBA" id="ARBA00023242"/>
    </source>
</evidence>
<dbReference type="Pfam" id="PF00096">
    <property type="entry name" value="zf-C2H2"/>
    <property type="match status" value="2"/>
</dbReference>
<dbReference type="VEuPathDB" id="VectorBase:BGLB005790"/>
<evidence type="ECO:0000256" key="2">
    <source>
        <dbReference type="ARBA" id="ARBA00022723"/>
    </source>
</evidence>
<keyword evidence="6" id="KW-0539">Nucleus</keyword>
<comment type="subcellular location">
    <subcellularLocation>
        <location evidence="1">Nucleus</location>
    </subcellularLocation>
</comment>
<dbReference type="Gene3D" id="3.30.160.60">
    <property type="entry name" value="Classic Zinc Finger"/>
    <property type="match status" value="2"/>
</dbReference>
<dbReference type="GO" id="GO:0000978">
    <property type="term" value="F:RNA polymerase II cis-regulatory region sequence-specific DNA binding"/>
    <property type="evidence" value="ECO:0007669"/>
    <property type="project" value="TreeGrafter"/>
</dbReference>
<dbReference type="PROSITE" id="PS50157">
    <property type="entry name" value="ZINC_FINGER_C2H2_2"/>
    <property type="match status" value="2"/>
</dbReference>
<keyword evidence="4 7" id="KW-0863">Zinc-finger</keyword>
<name>A0A2C9JPF9_BIOGL</name>
<evidence type="ECO:0000256" key="3">
    <source>
        <dbReference type="ARBA" id="ARBA00022737"/>
    </source>
</evidence>
<evidence type="ECO:0000313" key="11">
    <source>
        <dbReference type="Proteomes" id="UP000076420"/>
    </source>
</evidence>
<dbReference type="PANTHER" id="PTHR45718">
    <property type="entry name" value="TRANSCRIPTIONAL ACTIVATOR CUBITUS INTERRUPTUS"/>
    <property type="match status" value="1"/>
</dbReference>
<evidence type="ECO:0000256" key="8">
    <source>
        <dbReference type="SAM" id="MobiDB-lite"/>
    </source>
</evidence>
<dbReference type="KEGG" id="bgt:106062305"/>